<dbReference type="AlphaFoldDB" id="A0A1B7N9H2"/>
<feature type="compositionally biased region" description="Low complexity" evidence="3">
    <location>
        <begin position="478"/>
        <end position="489"/>
    </location>
</feature>
<evidence type="ECO:0000256" key="2">
    <source>
        <dbReference type="ARBA" id="ARBA00022737"/>
    </source>
</evidence>
<dbReference type="InterPro" id="IPR032675">
    <property type="entry name" value="LRR_dom_sf"/>
</dbReference>
<dbReference type="PROSITE" id="PS51450">
    <property type="entry name" value="LRR"/>
    <property type="match status" value="3"/>
</dbReference>
<dbReference type="PANTHER" id="PTHR24366">
    <property type="entry name" value="IG(IMMUNOGLOBULIN) AND LRR(LEUCINE RICH REPEAT) DOMAINS"/>
    <property type="match status" value="1"/>
</dbReference>
<keyword evidence="2" id="KW-0677">Repeat</keyword>
<feature type="region of interest" description="Disordered" evidence="3">
    <location>
        <begin position="467"/>
        <end position="574"/>
    </location>
</feature>
<dbReference type="PANTHER" id="PTHR24366:SF96">
    <property type="entry name" value="LEUCINE RICH REPEAT CONTAINING 53"/>
    <property type="match status" value="1"/>
</dbReference>
<name>A0A1B7N9H2_9AGAM</name>
<evidence type="ECO:0008006" key="6">
    <source>
        <dbReference type="Google" id="ProtNLM"/>
    </source>
</evidence>
<gene>
    <name evidence="4" type="ORF">K503DRAFT_490259</name>
</gene>
<feature type="compositionally biased region" description="Low complexity" evidence="3">
    <location>
        <begin position="565"/>
        <end position="574"/>
    </location>
</feature>
<feature type="region of interest" description="Disordered" evidence="3">
    <location>
        <begin position="170"/>
        <end position="196"/>
    </location>
</feature>
<reference evidence="4 5" key="1">
    <citation type="submission" date="2016-06" db="EMBL/GenBank/DDBJ databases">
        <title>Comparative genomics of the ectomycorrhizal sister species Rhizopogon vinicolor and Rhizopogon vesiculosus (Basidiomycota: Boletales) reveals a divergence of the mating type B locus.</title>
        <authorList>
            <consortium name="DOE Joint Genome Institute"/>
            <person name="Mujic A.B."/>
            <person name="Kuo A."/>
            <person name="Tritt A."/>
            <person name="Lipzen A."/>
            <person name="Chen C."/>
            <person name="Johnson J."/>
            <person name="Sharma A."/>
            <person name="Barry K."/>
            <person name="Grigoriev I.V."/>
            <person name="Spatafora J.W."/>
        </authorList>
    </citation>
    <scope>NUCLEOTIDE SEQUENCE [LARGE SCALE GENOMIC DNA]</scope>
    <source>
        <strain evidence="4 5">AM-OR11-026</strain>
    </source>
</reference>
<dbReference type="Proteomes" id="UP000092154">
    <property type="component" value="Unassembled WGS sequence"/>
</dbReference>
<dbReference type="Pfam" id="PF00560">
    <property type="entry name" value="LRR_1"/>
    <property type="match status" value="1"/>
</dbReference>
<protein>
    <recommendedName>
        <fullName evidence="6">L domain-like protein</fullName>
    </recommendedName>
</protein>
<dbReference type="STRING" id="1314800.A0A1B7N9H2"/>
<dbReference type="OrthoDB" id="1517790at2759"/>
<accession>A0A1B7N9H2</accession>
<proteinExistence type="predicted"/>
<keyword evidence="5" id="KW-1185">Reference proteome</keyword>
<evidence type="ECO:0000313" key="4">
    <source>
        <dbReference type="EMBL" id="OAX41495.1"/>
    </source>
</evidence>
<dbReference type="SUPFAM" id="SSF52058">
    <property type="entry name" value="L domain-like"/>
    <property type="match status" value="1"/>
</dbReference>
<feature type="region of interest" description="Disordered" evidence="3">
    <location>
        <begin position="1"/>
        <end position="70"/>
    </location>
</feature>
<dbReference type="InterPro" id="IPR003591">
    <property type="entry name" value="Leu-rich_rpt_typical-subtyp"/>
</dbReference>
<evidence type="ECO:0000256" key="3">
    <source>
        <dbReference type="SAM" id="MobiDB-lite"/>
    </source>
</evidence>
<keyword evidence="1" id="KW-0433">Leucine-rich repeat</keyword>
<dbReference type="InterPro" id="IPR001611">
    <property type="entry name" value="Leu-rich_rpt"/>
</dbReference>
<dbReference type="Pfam" id="PF13855">
    <property type="entry name" value="LRR_8"/>
    <property type="match status" value="1"/>
</dbReference>
<sequence>MSRIPQPRPTVKTALAPPSSRSRAPSPSKPATGASSPRVRTKSVPKSPSKTLRRPQPVEDEPLIPKTPLSIKEVIALKRAEVKKAVSASSSEASFGNPAGFGDVENLKDADPMAAKRNDEETPELGRWSVKETIERARSIGSINLSSRSLPCLPSALFEIHLGVTPDPLKSVHSEPSISSPTDAATSSKRAGQREGPAWFEAQDLHVIKAWNNEIVEIQHEISLFGSLKMVDLHQNRITLLPDTFADLTALTTLDLSHNILTRMPSNIFALPNLTVMNISHNTLSELPFGAPFSGSRARNARNDTLSSGGFFGPIITRASSPLPRLSVLNVSHNKLTASSIDYANLPPLLSKADFSANPLASGNSNSTPAFIQALSRLNHLRDLRCETADIGDDAFPSTLSTSEGRCFFQLRILDLGETRATTEGLQSALSGLTQNITYDITSEEPPEGTLRVSVGKQVVREAWEIEAERRGKSRAPGGMTSTKSTGGSRKTDGVQNNTEVLKETWEIEAEQGLLTEGGRRRARAAATAPPKPSPPVGRGRPSTPVSTSQPSSTASLTNPQYYHTPTQTLTLPPLSAPAKLHARSFSLAAPSSSPSSPQGKTDFALPTPTLPLVAISAQSFAQTLKILVLSNRKFDLSITLPTTSDTLLPCLEELALDGCGFGDQVSVTTPADTGSTTPPRLVNTLLPLLTRLFPSLRTLDLSYNSLTSASLQRDDLSSLILANNSHSRKGLRHLRLRGNRISDLDGFQDITEMFRGHRSVPDWKLEELDLRDNEISKLPAELGLLPLEVFLVDGNVFRIPQRRVWEREGTKGLLNWLRGRLE</sequence>
<dbReference type="PRINTS" id="PR00019">
    <property type="entry name" value="LEURICHRPT"/>
</dbReference>
<evidence type="ECO:0000313" key="5">
    <source>
        <dbReference type="Proteomes" id="UP000092154"/>
    </source>
</evidence>
<dbReference type="SMART" id="SM00369">
    <property type="entry name" value="LRR_TYP"/>
    <property type="match status" value="7"/>
</dbReference>
<dbReference type="EMBL" id="KV448179">
    <property type="protein sequence ID" value="OAX41495.1"/>
    <property type="molecule type" value="Genomic_DNA"/>
</dbReference>
<feature type="compositionally biased region" description="Low complexity" evidence="3">
    <location>
        <begin position="16"/>
        <end position="31"/>
    </location>
</feature>
<evidence type="ECO:0000256" key="1">
    <source>
        <dbReference type="ARBA" id="ARBA00022614"/>
    </source>
</evidence>
<feature type="compositionally biased region" description="Low complexity" evidence="3">
    <location>
        <begin position="542"/>
        <end position="556"/>
    </location>
</feature>
<dbReference type="Gene3D" id="3.80.10.10">
    <property type="entry name" value="Ribonuclease Inhibitor"/>
    <property type="match status" value="3"/>
</dbReference>
<organism evidence="4 5">
    <name type="scientific">Rhizopogon vinicolor AM-OR11-026</name>
    <dbReference type="NCBI Taxonomy" id="1314800"/>
    <lineage>
        <taxon>Eukaryota</taxon>
        <taxon>Fungi</taxon>
        <taxon>Dikarya</taxon>
        <taxon>Basidiomycota</taxon>
        <taxon>Agaricomycotina</taxon>
        <taxon>Agaricomycetes</taxon>
        <taxon>Agaricomycetidae</taxon>
        <taxon>Boletales</taxon>
        <taxon>Suillineae</taxon>
        <taxon>Rhizopogonaceae</taxon>
        <taxon>Rhizopogon</taxon>
    </lineage>
</organism>
<feature type="compositionally biased region" description="Polar residues" evidence="3">
    <location>
        <begin position="174"/>
        <end position="190"/>
    </location>
</feature>
<dbReference type="InParanoid" id="A0A1B7N9H2"/>